<sequence>MDLNERLKQLVLTAQQHPPKTPERQKALDWLFQAILSSGKLYYPYQGKFVYHYEEIKQEAVQNLFLCLCEKIDQYDPERAEVITWCSFLLRERCFKLAISQVIGRKDIQIMCLDDLERQASSERDKQKLLERCREASSEQFPSLAEEIESYIESDAEFRETYIKKHPEANFAALVKLYLEKKTWQEISEIFGISISTLGSFYQRSLKKFAPKIRKYLESI</sequence>
<organism evidence="1 2">
    <name type="scientific">Chroococcidiopsis cubana SAG 39.79</name>
    <dbReference type="NCBI Taxonomy" id="388085"/>
    <lineage>
        <taxon>Bacteria</taxon>
        <taxon>Bacillati</taxon>
        <taxon>Cyanobacteriota</taxon>
        <taxon>Cyanophyceae</taxon>
        <taxon>Chroococcidiopsidales</taxon>
        <taxon>Chroococcidiopsidaceae</taxon>
        <taxon>Chroococcidiopsis</taxon>
    </lineage>
</organism>
<dbReference type="RefSeq" id="WP_106168210.1">
    <property type="nucleotide sequence ID" value="NZ_JAVKZF010000004.1"/>
</dbReference>
<accession>A0AB37UDW1</accession>
<evidence type="ECO:0000313" key="2">
    <source>
        <dbReference type="Proteomes" id="UP000282574"/>
    </source>
</evidence>
<protein>
    <recommendedName>
        <fullName evidence="3">Sigma-70 family RNA polymerase sigma factor</fullName>
    </recommendedName>
</protein>
<evidence type="ECO:0000313" key="1">
    <source>
        <dbReference type="EMBL" id="RUT05879.1"/>
    </source>
</evidence>
<keyword evidence="2" id="KW-1185">Reference proteome</keyword>
<dbReference type="InterPro" id="IPR013324">
    <property type="entry name" value="RNA_pol_sigma_r3/r4-like"/>
</dbReference>
<dbReference type="AlphaFoldDB" id="A0AB37UDW1"/>
<name>A0AB37UDW1_9CYAN</name>
<evidence type="ECO:0008006" key="3">
    <source>
        <dbReference type="Google" id="ProtNLM"/>
    </source>
</evidence>
<dbReference type="EMBL" id="RSCK01000072">
    <property type="protein sequence ID" value="RUT05879.1"/>
    <property type="molecule type" value="Genomic_DNA"/>
</dbReference>
<comment type="caution">
    <text evidence="1">The sequence shown here is derived from an EMBL/GenBank/DDBJ whole genome shotgun (WGS) entry which is preliminary data.</text>
</comment>
<dbReference type="Proteomes" id="UP000282574">
    <property type="component" value="Unassembled WGS sequence"/>
</dbReference>
<gene>
    <name evidence="1" type="ORF">DSM107010_54090</name>
</gene>
<dbReference type="SUPFAM" id="SSF88659">
    <property type="entry name" value="Sigma3 and sigma4 domains of RNA polymerase sigma factors"/>
    <property type="match status" value="1"/>
</dbReference>
<proteinExistence type="predicted"/>
<reference evidence="1 2" key="1">
    <citation type="journal article" date="2019" name="Genome Biol. Evol.">
        <title>Day and night: Metabolic profiles and evolutionary relationships of six axenic non-marine cyanobacteria.</title>
        <authorList>
            <person name="Will S.E."/>
            <person name="Henke P."/>
            <person name="Boedeker C."/>
            <person name="Huang S."/>
            <person name="Brinkmann H."/>
            <person name="Rohde M."/>
            <person name="Jarek M."/>
            <person name="Friedl T."/>
            <person name="Seufert S."/>
            <person name="Schumacher M."/>
            <person name="Overmann J."/>
            <person name="Neumann-Schaal M."/>
            <person name="Petersen J."/>
        </authorList>
    </citation>
    <scope>NUCLEOTIDE SEQUENCE [LARGE SCALE GENOMIC DNA]</scope>
    <source>
        <strain evidence="1 2">SAG 39.79</strain>
    </source>
</reference>